<sequence>MQLIALFAALCALSGAHAAPVPAPKGLLGGLLPLAPAPSASASATASPSTPLNLNALLNELHITLPDGLVTTLNGVDLGALDEIDLAQFVTEVLSFPGVEVPAGTDTTDVVNSVVEDVGGQLDGSGLYDTPTATSASGGIAPHIRQRDKRGLLDGLFGSASRTATGTLPTNTDLLGGIINLSDLNSALTASPSATPSSNSNGLLGLPNEVNLPPYVKVSPSLTLQLAPSGTAKGPVGLINAEVSADVNLLGAKITLGPVVHL</sequence>
<keyword evidence="3" id="KW-1185">Reference proteome</keyword>
<proteinExistence type="predicted"/>
<feature type="signal peptide" evidence="1">
    <location>
        <begin position="1"/>
        <end position="18"/>
    </location>
</feature>
<gene>
    <name evidence="2" type="ORF">I316_02397</name>
</gene>
<reference evidence="3" key="2">
    <citation type="submission" date="2013-12" db="EMBL/GenBank/DDBJ databases">
        <title>Evolution of pathogenesis and genome organization in the Tremellales.</title>
        <authorList>
            <person name="Cuomo C."/>
            <person name="Litvintseva A."/>
            <person name="Heitman J."/>
            <person name="Chen Y."/>
            <person name="Sun S."/>
            <person name="Springer D."/>
            <person name="Dromer F."/>
            <person name="Young S."/>
            <person name="Zeng Q."/>
            <person name="Chapman S."/>
            <person name="Gujja S."/>
            <person name="Saif S."/>
            <person name="Birren B."/>
        </authorList>
    </citation>
    <scope>NUCLEOTIDE SEQUENCE [LARGE SCALE GENOMIC DNA]</scope>
    <source>
        <strain evidence="3">BCC8398</strain>
    </source>
</reference>
<evidence type="ECO:0000256" key="1">
    <source>
        <dbReference type="SAM" id="SignalP"/>
    </source>
</evidence>
<reference evidence="2 3" key="1">
    <citation type="submission" date="2013-07" db="EMBL/GenBank/DDBJ databases">
        <title>The Genome Sequence of Cryptococcus heveanensis BCC8398.</title>
        <authorList>
            <consortium name="The Broad Institute Genome Sequencing Platform"/>
            <person name="Cuomo C."/>
            <person name="Litvintseva A."/>
            <person name="Chen Y."/>
            <person name="Heitman J."/>
            <person name="Sun S."/>
            <person name="Springer D."/>
            <person name="Dromer F."/>
            <person name="Young S.K."/>
            <person name="Zeng Q."/>
            <person name="Gargeya S."/>
            <person name="Fitzgerald M."/>
            <person name="Abouelleil A."/>
            <person name="Alvarado L."/>
            <person name="Berlin A.M."/>
            <person name="Chapman S.B."/>
            <person name="Dewar J."/>
            <person name="Goldberg J."/>
            <person name="Griggs A."/>
            <person name="Gujja S."/>
            <person name="Hansen M."/>
            <person name="Howarth C."/>
            <person name="Imamovic A."/>
            <person name="Larimer J."/>
            <person name="McCowan C."/>
            <person name="Murphy C."/>
            <person name="Pearson M."/>
            <person name="Priest M."/>
            <person name="Roberts A."/>
            <person name="Saif S."/>
            <person name="Shea T."/>
            <person name="Sykes S."/>
            <person name="Wortman J."/>
            <person name="Nusbaum C."/>
            <person name="Birren B."/>
        </authorList>
    </citation>
    <scope>NUCLEOTIDE SEQUENCE [LARGE SCALE GENOMIC DNA]</scope>
    <source>
        <strain evidence="2 3">BCC8398</strain>
    </source>
</reference>
<keyword evidence="1" id="KW-0732">Signal</keyword>
<organism evidence="2 3">
    <name type="scientific">Kwoniella heveanensis BCC8398</name>
    <dbReference type="NCBI Taxonomy" id="1296120"/>
    <lineage>
        <taxon>Eukaryota</taxon>
        <taxon>Fungi</taxon>
        <taxon>Dikarya</taxon>
        <taxon>Basidiomycota</taxon>
        <taxon>Agaricomycotina</taxon>
        <taxon>Tremellomycetes</taxon>
        <taxon>Tremellales</taxon>
        <taxon>Cryptococcaceae</taxon>
        <taxon>Kwoniella</taxon>
    </lineage>
</organism>
<protein>
    <submittedName>
        <fullName evidence="2">Uncharacterized protein</fullName>
    </submittedName>
</protein>
<dbReference type="Proteomes" id="UP000092666">
    <property type="component" value="Unassembled WGS sequence"/>
</dbReference>
<feature type="chain" id="PRO_5008627423" evidence="1">
    <location>
        <begin position="19"/>
        <end position="262"/>
    </location>
</feature>
<accession>A0A1B9GY14</accession>
<dbReference type="OrthoDB" id="2563890at2759"/>
<evidence type="ECO:0000313" key="3">
    <source>
        <dbReference type="Proteomes" id="UP000092666"/>
    </source>
</evidence>
<dbReference type="AlphaFoldDB" id="A0A1B9GY14"/>
<dbReference type="EMBL" id="KI669497">
    <property type="protein sequence ID" value="OCF35902.1"/>
    <property type="molecule type" value="Genomic_DNA"/>
</dbReference>
<name>A0A1B9GY14_9TREE</name>
<evidence type="ECO:0000313" key="2">
    <source>
        <dbReference type="EMBL" id="OCF35902.1"/>
    </source>
</evidence>